<comment type="similarity">
    <text evidence="1">Belongs to the glyoxalase I family.</text>
</comment>
<reference evidence="2" key="2">
    <citation type="submission" date="2025-09" db="UniProtKB">
        <authorList>
            <consortium name="Ensembl"/>
        </authorList>
    </citation>
    <scope>IDENTIFICATION</scope>
</reference>
<protein>
    <submittedName>
        <fullName evidence="2">Uncharacterized protein</fullName>
    </submittedName>
</protein>
<dbReference type="InterPro" id="IPR029068">
    <property type="entry name" value="Glyas_Bleomycin-R_OHBP_Dase"/>
</dbReference>
<dbReference type="PANTHER" id="PTHR21366">
    <property type="entry name" value="GLYOXALASE FAMILY PROTEIN"/>
    <property type="match status" value="1"/>
</dbReference>
<name>A0A3Q0R9Q4_AMPCI</name>
<reference evidence="2" key="1">
    <citation type="submission" date="2025-08" db="UniProtKB">
        <authorList>
            <consortium name="Ensembl"/>
        </authorList>
    </citation>
    <scope>IDENTIFICATION</scope>
</reference>
<evidence type="ECO:0000313" key="2">
    <source>
        <dbReference type="Ensembl" id="ENSACIP00000008844.1"/>
    </source>
</evidence>
<dbReference type="InterPro" id="IPR050383">
    <property type="entry name" value="GlyoxalaseI/FosfomycinResist"/>
</dbReference>
<evidence type="ECO:0000313" key="3">
    <source>
        <dbReference type="Proteomes" id="UP000261340"/>
    </source>
</evidence>
<dbReference type="Gene3D" id="3.10.180.10">
    <property type="entry name" value="2,3-Dihydroxybiphenyl 1,2-Dioxygenase, domain 1"/>
    <property type="match status" value="1"/>
</dbReference>
<proteinExistence type="inferred from homology"/>
<evidence type="ECO:0000256" key="1">
    <source>
        <dbReference type="ARBA" id="ARBA00010363"/>
    </source>
</evidence>
<dbReference type="Ensembl" id="ENSACIT00000009111.1">
    <property type="protein sequence ID" value="ENSACIP00000008844.1"/>
    <property type="gene ID" value="ENSACIG00000006921.1"/>
</dbReference>
<dbReference type="GeneTree" id="ENSGT00940000168152"/>
<accession>A0A3Q0R9Q4</accession>
<dbReference type="PANTHER" id="PTHR21366:SF14">
    <property type="entry name" value="GLYOXALASE DOMAIN-CONTAINING PROTEIN 5"/>
    <property type="match status" value="1"/>
</dbReference>
<dbReference type="Proteomes" id="UP000261340">
    <property type="component" value="Unplaced"/>
</dbReference>
<dbReference type="AlphaFoldDB" id="A0A3Q0R9Q4"/>
<sequence>ESFGYSGGILHCMEKNVISIQTLETVRYKGTCSVEVSNLDHLVLTVKSVPDTISFYSSVLVMEVVTFKLHTQKFNLHQLGQEFEPKAKHPTSGSAHLCLIPQTPLAAVAAHLKVCRVIEEGPVERTGAMVCVPIALHKCTLEKYFKDKCPSDNEMCGISSLYCSLDEVN</sequence>
<keyword evidence="3" id="KW-1185">Reference proteome</keyword>
<organism evidence="2 3">
    <name type="scientific">Amphilophus citrinellus</name>
    <name type="common">Midas cichlid</name>
    <name type="synonym">Cichlasoma citrinellum</name>
    <dbReference type="NCBI Taxonomy" id="61819"/>
    <lineage>
        <taxon>Eukaryota</taxon>
        <taxon>Metazoa</taxon>
        <taxon>Chordata</taxon>
        <taxon>Craniata</taxon>
        <taxon>Vertebrata</taxon>
        <taxon>Euteleostomi</taxon>
        <taxon>Actinopterygii</taxon>
        <taxon>Neopterygii</taxon>
        <taxon>Teleostei</taxon>
        <taxon>Neoteleostei</taxon>
        <taxon>Acanthomorphata</taxon>
        <taxon>Ovalentaria</taxon>
        <taxon>Cichlomorphae</taxon>
        <taxon>Cichliformes</taxon>
        <taxon>Cichlidae</taxon>
        <taxon>New World cichlids</taxon>
        <taxon>Cichlasomatinae</taxon>
        <taxon>Heroini</taxon>
        <taxon>Amphilophus</taxon>
    </lineage>
</organism>
<dbReference type="SUPFAM" id="SSF54593">
    <property type="entry name" value="Glyoxalase/Bleomycin resistance protein/Dihydroxybiphenyl dioxygenase"/>
    <property type="match status" value="1"/>
</dbReference>
<dbReference type="STRING" id="61819.ENSACIP00000008844"/>